<dbReference type="Pfam" id="PF00462">
    <property type="entry name" value="Glutaredoxin"/>
    <property type="match status" value="1"/>
</dbReference>
<dbReference type="PRINTS" id="PR00160">
    <property type="entry name" value="GLUTAREDOXIN"/>
</dbReference>
<evidence type="ECO:0000313" key="7">
    <source>
        <dbReference type="Proteomes" id="UP000006352"/>
    </source>
</evidence>
<organism evidence="6 7">
    <name type="scientific">Fibroporia radiculosa</name>
    <dbReference type="NCBI Taxonomy" id="599839"/>
    <lineage>
        <taxon>Eukaryota</taxon>
        <taxon>Fungi</taxon>
        <taxon>Dikarya</taxon>
        <taxon>Basidiomycota</taxon>
        <taxon>Agaricomycotina</taxon>
        <taxon>Agaricomycetes</taxon>
        <taxon>Polyporales</taxon>
        <taxon>Fibroporiaceae</taxon>
        <taxon>Fibroporia</taxon>
    </lineage>
</organism>
<dbReference type="GO" id="GO:0034599">
    <property type="term" value="P:cellular response to oxidative stress"/>
    <property type="evidence" value="ECO:0007669"/>
    <property type="project" value="TreeGrafter"/>
</dbReference>
<dbReference type="GO" id="GO:0015038">
    <property type="term" value="F:glutathione disulfide oxidoreductase activity"/>
    <property type="evidence" value="ECO:0007669"/>
    <property type="project" value="TreeGrafter"/>
</dbReference>
<evidence type="ECO:0000259" key="5">
    <source>
        <dbReference type="Pfam" id="PF00462"/>
    </source>
</evidence>
<gene>
    <name evidence="6" type="ORF">FIBRA_05936</name>
</gene>
<evidence type="ECO:0000256" key="4">
    <source>
        <dbReference type="ARBA" id="ARBA00023284"/>
    </source>
</evidence>
<protein>
    <recommendedName>
        <fullName evidence="5">Glutaredoxin domain-containing protein</fullName>
    </recommendedName>
</protein>
<dbReference type="PANTHER" id="PTHR45694:SF18">
    <property type="entry name" value="GLUTAREDOXIN-1-RELATED"/>
    <property type="match status" value="1"/>
</dbReference>
<dbReference type="InterPro" id="IPR002109">
    <property type="entry name" value="Glutaredoxin"/>
</dbReference>
<dbReference type="OrthoDB" id="418495at2759"/>
<dbReference type="FunFam" id="3.40.30.10:FF:000276">
    <property type="entry name" value="Glutaredoxin 3"/>
    <property type="match status" value="1"/>
</dbReference>
<accession>J4H3T2</accession>
<keyword evidence="4" id="KW-0676">Redox-active center</keyword>
<dbReference type="EMBL" id="HE797128">
    <property type="protein sequence ID" value="CCM03789.1"/>
    <property type="molecule type" value="Genomic_DNA"/>
</dbReference>
<dbReference type="SUPFAM" id="SSF52833">
    <property type="entry name" value="Thioredoxin-like"/>
    <property type="match status" value="1"/>
</dbReference>
<evidence type="ECO:0000256" key="1">
    <source>
        <dbReference type="ARBA" id="ARBA00022448"/>
    </source>
</evidence>
<dbReference type="CDD" id="cd03419">
    <property type="entry name" value="GRX_GRXh_1_2_like"/>
    <property type="match status" value="1"/>
</dbReference>
<dbReference type="Proteomes" id="UP000006352">
    <property type="component" value="Unassembled WGS sequence"/>
</dbReference>
<keyword evidence="7" id="KW-1185">Reference proteome</keyword>
<dbReference type="STRING" id="599839.J4H3T2"/>
<dbReference type="RefSeq" id="XP_012183072.1">
    <property type="nucleotide sequence ID" value="XM_012327682.1"/>
</dbReference>
<proteinExistence type="predicted"/>
<dbReference type="GO" id="GO:0005737">
    <property type="term" value="C:cytoplasm"/>
    <property type="evidence" value="ECO:0007669"/>
    <property type="project" value="TreeGrafter"/>
</dbReference>
<dbReference type="Gene3D" id="3.40.30.10">
    <property type="entry name" value="Glutaredoxin"/>
    <property type="match status" value="1"/>
</dbReference>
<dbReference type="PROSITE" id="PS51354">
    <property type="entry name" value="GLUTAREDOXIN_2"/>
    <property type="match status" value="1"/>
</dbReference>
<dbReference type="InParanoid" id="J4H3T2"/>
<evidence type="ECO:0000313" key="6">
    <source>
        <dbReference type="EMBL" id="CCM03789.1"/>
    </source>
</evidence>
<name>J4H3T2_9APHY</name>
<dbReference type="InterPro" id="IPR036249">
    <property type="entry name" value="Thioredoxin-like_sf"/>
</dbReference>
<dbReference type="InterPro" id="IPR011767">
    <property type="entry name" value="GLR_AS"/>
</dbReference>
<evidence type="ECO:0000256" key="2">
    <source>
        <dbReference type="ARBA" id="ARBA00022982"/>
    </source>
</evidence>
<dbReference type="HOGENOM" id="CLU_026126_7_2_1"/>
<dbReference type="PROSITE" id="PS00195">
    <property type="entry name" value="GLUTAREDOXIN_1"/>
    <property type="match status" value="1"/>
</dbReference>
<evidence type="ECO:0000256" key="3">
    <source>
        <dbReference type="ARBA" id="ARBA00023157"/>
    </source>
</evidence>
<dbReference type="InterPro" id="IPR014025">
    <property type="entry name" value="Glutaredoxin_subgr"/>
</dbReference>
<dbReference type="GeneID" id="24098700"/>
<dbReference type="PANTHER" id="PTHR45694">
    <property type="entry name" value="GLUTAREDOXIN 2"/>
    <property type="match status" value="1"/>
</dbReference>
<dbReference type="AlphaFoldDB" id="J4H3T2"/>
<keyword evidence="1" id="KW-0813">Transport</keyword>
<feature type="domain" description="Glutaredoxin" evidence="5">
    <location>
        <begin position="66"/>
        <end position="130"/>
    </location>
</feature>
<keyword evidence="3" id="KW-1015">Disulfide bond</keyword>
<sequence length="151" mass="16159">MLLPRLYRSFSSGLASLFSSSPPDPVSIPTSISSTAAPSSSKPSVHQRKLMAAKDLVETAVSDSTITIFSKTWCPYCKRAKQLLTTKFPNVPTKILELDELDEGSEIQSYLAEKTGQGTVPSIFINQKHVGGCDNVVGLDSRGELASLVAA</sequence>
<dbReference type="FunCoup" id="J4H3T2">
    <property type="interactions" value="260"/>
</dbReference>
<reference evidence="6 7" key="1">
    <citation type="journal article" date="2012" name="Appl. Environ. Microbiol.">
        <title>Short-read sequencing for genomic analysis of the brown rot fungus Fibroporia radiculosa.</title>
        <authorList>
            <person name="Tang J.D."/>
            <person name="Perkins A.D."/>
            <person name="Sonstegard T.S."/>
            <person name="Schroeder S.G."/>
            <person name="Burgess S.C."/>
            <person name="Diehl S.V."/>
        </authorList>
    </citation>
    <scope>NUCLEOTIDE SEQUENCE [LARGE SCALE GENOMIC DNA]</scope>
    <source>
        <strain evidence="6 7">TFFH 294</strain>
    </source>
</reference>
<keyword evidence="2" id="KW-0249">Electron transport</keyword>
<dbReference type="NCBIfam" id="TIGR02180">
    <property type="entry name" value="GRX_euk"/>
    <property type="match status" value="1"/>
</dbReference>
<dbReference type="InterPro" id="IPR011899">
    <property type="entry name" value="Glutaredoxin_euk/vir"/>
</dbReference>